<accession>A0A0F0IEJ4</accession>
<reference evidence="1 2" key="1">
    <citation type="submission" date="2015-02" db="EMBL/GenBank/DDBJ databases">
        <title>Draft genome sequence of Aspergillus parasiticus SU-1.</title>
        <authorList>
            <person name="Yu J."/>
            <person name="Fedorova N."/>
            <person name="Yin Y."/>
            <person name="Losada L."/>
            <person name="Zafar N."/>
            <person name="Taujale R."/>
            <person name="Ehrlich K.C."/>
            <person name="Bhatnagar D."/>
            <person name="Cleveland T.E."/>
            <person name="Bennett J.W."/>
            <person name="Nierman W.C."/>
        </authorList>
    </citation>
    <scope>NUCLEOTIDE SEQUENCE [LARGE SCALE GENOMIC DNA]</scope>
    <source>
        <strain evidence="2">ATCC 56775 / NRRL 5862 / SRRC 143 / SU-1</strain>
    </source>
</reference>
<proteinExistence type="predicted"/>
<dbReference type="PANTHER" id="PTHR47381">
    <property type="entry name" value="ALPHA/BETA-HYDROLASES SUPERFAMILY PROTEIN"/>
    <property type="match status" value="1"/>
</dbReference>
<dbReference type="Proteomes" id="UP000033540">
    <property type="component" value="Unassembled WGS sequence"/>
</dbReference>
<keyword evidence="1" id="KW-0378">Hydrolase</keyword>
<dbReference type="Gene3D" id="3.40.50.1820">
    <property type="entry name" value="alpha/beta hydrolase"/>
    <property type="match status" value="1"/>
</dbReference>
<dbReference type="SUPFAM" id="SSF53474">
    <property type="entry name" value="alpha/beta-Hydrolases"/>
    <property type="match status" value="1"/>
</dbReference>
<dbReference type="OrthoDB" id="2152248at2759"/>
<comment type="caution">
    <text evidence="1">The sequence shown here is derived from an EMBL/GenBank/DDBJ whole genome shotgun (WGS) entry which is preliminary data.</text>
</comment>
<dbReference type="GO" id="GO:0016787">
    <property type="term" value="F:hydrolase activity"/>
    <property type="evidence" value="ECO:0007669"/>
    <property type="project" value="UniProtKB-KW"/>
</dbReference>
<dbReference type="InterPro" id="IPR029058">
    <property type="entry name" value="AB_hydrolase_fold"/>
</dbReference>
<evidence type="ECO:0000313" key="1">
    <source>
        <dbReference type="EMBL" id="KJK66115.1"/>
    </source>
</evidence>
<gene>
    <name evidence="1" type="ORF">P875_00021762</name>
</gene>
<sequence>MSIRSQPFIELPESTTRSSKMTINIAGFHVYLYGVDELSPQQSKDTVVLFHVHGRTRSYADAELFAHQFLFQLKQMGNLKKGFVVATFDSRNHGERAAWSPGFHYYFENRQDWSGGNQKHAHDMLAMIATDGNVFDIQTVMKYLSVYTEGLFTPTEFVMSGLSLGGHTAWDILSKVQGIKAAIIIVGSPNLTDLLIERLDNAADSEKGTDSTKWTESISLMYRGRDRSLGNIHGKRILILNGALDALVPSKFTLPWIEKNGSRNDVSFNVFENTGHWLSLEMMDTIVEWVLQKNA</sequence>
<name>A0A0F0IEJ4_ASPPU</name>
<organism evidence="1 2">
    <name type="scientific">Aspergillus parasiticus (strain ATCC 56775 / NRRL 5862 / SRRC 143 / SU-1)</name>
    <dbReference type="NCBI Taxonomy" id="1403190"/>
    <lineage>
        <taxon>Eukaryota</taxon>
        <taxon>Fungi</taxon>
        <taxon>Dikarya</taxon>
        <taxon>Ascomycota</taxon>
        <taxon>Pezizomycotina</taxon>
        <taxon>Eurotiomycetes</taxon>
        <taxon>Eurotiomycetidae</taxon>
        <taxon>Eurotiales</taxon>
        <taxon>Aspergillaceae</taxon>
        <taxon>Aspergillus</taxon>
        <taxon>Aspergillus subgen. Circumdati</taxon>
    </lineage>
</organism>
<dbReference type="AlphaFoldDB" id="A0A0F0IEJ4"/>
<protein>
    <submittedName>
        <fullName evidence="1">Alpha/beta hydrolase family protein</fullName>
    </submittedName>
</protein>
<evidence type="ECO:0000313" key="2">
    <source>
        <dbReference type="Proteomes" id="UP000033540"/>
    </source>
</evidence>
<dbReference type="EMBL" id="JZEE01000319">
    <property type="protein sequence ID" value="KJK66115.1"/>
    <property type="molecule type" value="Genomic_DNA"/>
</dbReference>
<dbReference type="PANTHER" id="PTHR47381:SF3">
    <property type="entry name" value="ALPHA_BETA-HYDROLASES SUPERFAMILY PROTEIN"/>
    <property type="match status" value="1"/>
</dbReference>
<dbReference type="STRING" id="1403190.A0A0F0IEJ4"/>